<dbReference type="EMBL" id="CAXKWB010002961">
    <property type="protein sequence ID" value="CAL4068059.1"/>
    <property type="molecule type" value="Genomic_DNA"/>
</dbReference>
<dbReference type="Gene3D" id="3.30.40.10">
    <property type="entry name" value="Zinc/RING finger domain, C3HC4 (zinc finger)"/>
    <property type="match status" value="1"/>
</dbReference>
<keyword evidence="3" id="KW-0479">Metal-binding</keyword>
<evidence type="ECO:0000256" key="7">
    <source>
        <dbReference type="ARBA" id="ARBA00023136"/>
    </source>
</evidence>
<dbReference type="AlphaFoldDB" id="A0AAV2Q3J3"/>
<dbReference type="Proteomes" id="UP001497623">
    <property type="component" value="Unassembled WGS sequence"/>
</dbReference>
<dbReference type="GO" id="GO:0000139">
    <property type="term" value="C:Golgi membrane"/>
    <property type="evidence" value="ECO:0007669"/>
    <property type="project" value="TreeGrafter"/>
</dbReference>
<organism evidence="11 12">
    <name type="scientific">Meganyctiphanes norvegica</name>
    <name type="common">Northern krill</name>
    <name type="synonym">Thysanopoda norvegica</name>
    <dbReference type="NCBI Taxonomy" id="48144"/>
    <lineage>
        <taxon>Eukaryota</taxon>
        <taxon>Metazoa</taxon>
        <taxon>Ecdysozoa</taxon>
        <taxon>Arthropoda</taxon>
        <taxon>Crustacea</taxon>
        <taxon>Multicrustacea</taxon>
        <taxon>Malacostraca</taxon>
        <taxon>Eumalacostraca</taxon>
        <taxon>Eucarida</taxon>
        <taxon>Euphausiacea</taxon>
        <taxon>Euphausiidae</taxon>
        <taxon>Meganyctiphanes</taxon>
    </lineage>
</organism>
<evidence type="ECO:0000256" key="5">
    <source>
        <dbReference type="ARBA" id="ARBA00022833"/>
    </source>
</evidence>
<keyword evidence="4 8" id="KW-0863">Zinc-finger</keyword>
<evidence type="ECO:0000256" key="9">
    <source>
        <dbReference type="SAM" id="Phobius"/>
    </source>
</evidence>
<keyword evidence="12" id="KW-1185">Reference proteome</keyword>
<keyword evidence="6 9" id="KW-1133">Transmembrane helix</keyword>
<evidence type="ECO:0000256" key="4">
    <source>
        <dbReference type="ARBA" id="ARBA00022771"/>
    </source>
</evidence>
<comment type="caution">
    <text evidence="11">The sequence shown here is derived from an EMBL/GenBank/DDBJ whole genome shotgun (WGS) entry which is preliminary data.</text>
</comment>
<evidence type="ECO:0000256" key="2">
    <source>
        <dbReference type="ARBA" id="ARBA00022692"/>
    </source>
</evidence>
<feature type="transmembrane region" description="Helical" evidence="9">
    <location>
        <begin position="84"/>
        <end position="102"/>
    </location>
</feature>
<keyword evidence="5" id="KW-0862">Zinc</keyword>
<dbReference type="FunFam" id="3.30.40.10:FF:000074">
    <property type="entry name" value="Ring finger protein 121"/>
    <property type="match status" value="1"/>
</dbReference>
<dbReference type="InterPro" id="IPR013083">
    <property type="entry name" value="Znf_RING/FYVE/PHD"/>
</dbReference>
<protein>
    <recommendedName>
        <fullName evidence="10">RING-type domain-containing protein</fullName>
    </recommendedName>
</protein>
<evidence type="ECO:0000259" key="10">
    <source>
        <dbReference type="PROSITE" id="PS50089"/>
    </source>
</evidence>
<dbReference type="CDD" id="cd16475">
    <property type="entry name" value="RING-H2_RNF121-like"/>
    <property type="match status" value="1"/>
</dbReference>
<evidence type="ECO:0000256" key="3">
    <source>
        <dbReference type="ARBA" id="ARBA00022723"/>
    </source>
</evidence>
<reference evidence="11 12" key="1">
    <citation type="submission" date="2024-05" db="EMBL/GenBank/DDBJ databases">
        <authorList>
            <person name="Wallberg A."/>
        </authorList>
    </citation>
    <scope>NUCLEOTIDE SEQUENCE [LARGE SCALE GENOMIC DNA]</scope>
</reference>
<dbReference type="InterPro" id="IPR001841">
    <property type="entry name" value="Znf_RING"/>
</dbReference>
<dbReference type="Pfam" id="PF00097">
    <property type="entry name" value="zf-C3HC4"/>
    <property type="match status" value="1"/>
</dbReference>
<feature type="transmembrane region" description="Helical" evidence="9">
    <location>
        <begin position="204"/>
        <end position="222"/>
    </location>
</feature>
<accession>A0AAV2Q3J3</accession>
<dbReference type="PROSITE" id="PS50089">
    <property type="entry name" value="ZF_RING_2"/>
    <property type="match status" value="1"/>
</dbReference>
<feature type="transmembrane region" description="Helical" evidence="9">
    <location>
        <begin position="170"/>
        <end position="198"/>
    </location>
</feature>
<dbReference type="GO" id="GO:0036503">
    <property type="term" value="P:ERAD pathway"/>
    <property type="evidence" value="ECO:0007669"/>
    <property type="project" value="TreeGrafter"/>
</dbReference>
<dbReference type="PANTHER" id="PTHR13407">
    <property type="entry name" value="RNF121 PROTEIN"/>
    <property type="match status" value="1"/>
</dbReference>
<proteinExistence type="predicted"/>
<evidence type="ECO:0000256" key="8">
    <source>
        <dbReference type="PROSITE-ProRule" id="PRU00175"/>
    </source>
</evidence>
<dbReference type="InterPro" id="IPR040176">
    <property type="entry name" value="RNF121/RNF175"/>
</dbReference>
<gene>
    <name evidence="11" type="ORF">MNOR_LOCUS6941</name>
</gene>
<evidence type="ECO:0000256" key="6">
    <source>
        <dbReference type="ARBA" id="ARBA00022989"/>
    </source>
</evidence>
<feature type="transmembrane region" description="Helical" evidence="9">
    <location>
        <begin position="131"/>
        <end position="149"/>
    </location>
</feature>
<keyword evidence="7 9" id="KW-0472">Membrane</keyword>
<dbReference type="GO" id="GO:0005789">
    <property type="term" value="C:endoplasmic reticulum membrane"/>
    <property type="evidence" value="ECO:0007669"/>
    <property type="project" value="TreeGrafter"/>
</dbReference>
<keyword evidence="2 9" id="KW-0812">Transmembrane</keyword>
<dbReference type="SUPFAM" id="SSF57850">
    <property type="entry name" value="RING/U-box"/>
    <property type="match status" value="1"/>
</dbReference>
<evidence type="ECO:0000313" key="11">
    <source>
        <dbReference type="EMBL" id="CAL4068059.1"/>
    </source>
</evidence>
<dbReference type="InterPro" id="IPR018957">
    <property type="entry name" value="Znf_C3HC4_RING-type"/>
</dbReference>
<dbReference type="GO" id="GO:0008270">
    <property type="term" value="F:zinc ion binding"/>
    <property type="evidence" value="ECO:0007669"/>
    <property type="project" value="UniProtKB-KW"/>
</dbReference>
<name>A0AAV2Q3J3_MEGNR</name>
<feature type="domain" description="RING-type" evidence="10">
    <location>
        <begin position="256"/>
        <end position="306"/>
    </location>
</feature>
<sequence length="357" mass="41457">MMHEEMSKDKMTIHIGNNQHGHQHGHQHHIHGHIPNPMDERLLNIIRNNLTDQEAALNDGEKLRLEHLRLHEKHKGHEEMHAEMVMIMMLTTIAAQMALVAWKKHHYKSYQFISMIAVWIIPFIICAHNQWMRFITIWVIFSLITGFVVKKAIEHPIDPSTPRKVYKWFLLVYKMCCGLGLFGYGIIMFTMMGFPIFFGAKPNIWMDAGLMCIFYGCYYGVLGRDLAEVCADKMASHVGYYTPIGMPTRSLEPGICAICGNPQLVPVGEEGVVENTYRLTCGHTFHEFCIRGWCIVGKKQTCPYCKERVDLKRMFKNPWEKPHIMYGQLLDWIRLLVAWQPLVIFLVQKFNGWLGLE</sequence>
<dbReference type="PANTHER" id="PTHR13407:SF0">
    <property type="entry name" value="FI05221P"/>
    <property type="match status" value="1"/>
</dbReference>
<evidence type="ECO:0000256" key="1">
    <source>
        <dbReference type="ARBA" id="ARBA00004141"/>
    </source>
</evidence>
<feature type="transmembrane region" description="Helical" evidence="9">
    <location>
        <begin position="109"/>
        <end position="125"/>
    </location>
</feature>
<dbReference type="GO" id="GO:0061630">
    <property type="term" value="F:ubiquitin protein ligase activity"/>
    <property type="evidence" value="ECO:0007669"/>
    <property type="project" value="TreeGrafter"/>
</dbReference>
<evidence type="ECO:0000313" key="12">
    <source>
        <dbReference type="Proteomes" id="UP001497623"/>
    </source>
</evidence>
<comment type="subcellular location">
    <subcellularLocation>
        <location evidence="1">Membrane</location>
        <topology evidence="1">Multi-pass membrane protein</topology>
    </subcellularLocation>
</comment>
<dbReference type="SMART" id="SM00184">
    <property type="entry name" value="RING"/>
    <property type="match status" value="1"/>
</dbReference>